<dbReference type="PATRIC" id="fig|363754.4.peg.4031"/>
<comment type="caution">
    <text evidence="2">The sequence shown here is derived from an EMBL/GenBank/DDBJ whole genome shotgun (WGS) entry which is preliminary data.</text>
</comment>
<accession>N6U0A9</accession>
<gene>
    <name evidence="2" type="ORF">RHSP_32055</name>
</gene>
<evidence type="ECO:0008006" key="4">
    <source>
        <dbReference type="Google" id="ProtNLM"/>
    </source>
</evidence>
<dbReference type="InterPro" id="IPR021808">
    <property type="entry name" value="DUF3383"/>
</dbReference>
<organism evidence="2 3">
    <name type="scientific">Rhizobium freirei PRF 81</name>
    <dbReference type="NCBI Taxonomy" id="363754"/>
    <lineage>
        <taxon>Bacteria</taxon>
        <taxon>Pseudomonadati</taxon>
        <taxon>Pseudomonadota</taxon>
        <taxon>Alphaproteobacteria</taxon>
        <taxon>Hyphomicrobiales</taxon>
        <taxon>Rhizobiaceae</taxon>
        <taxon>Rhizobium/Agrobacterium group</taxon>
        <taxon>Rhizobium</taxon>
    </lineage>
</organism>
<sequence length="674" mass="69763">MKRLSQPTEQSPQSETFERDRSMTIPASQIVRVNPSVLNAGGNGLVLNGLMLTQNTQVPTGQVLSFPNDGVSVSNYFGPSSQEVAIANIYFNGFNTSTQKPGNILFAQYNSASVAAYLRGGPVNQLTIPQLQGLSGSLAIVMDGYAYSAASINLVSATSYSAAATLIQTGLNAALPSAASVTGSIAAATASVTASIAGNTMYVTAVSSGTLVVGAVLTGTGVTAGTQIDAQISGTPGGIGEYAVSKTQVVASTTVTASYGTLTVTAVSSGTLSVGQTITGGTTLANTNITALGTGAGLTGTYFVNLTQTVVSGTLTATGSALAVSYDSISGGFVIKSGSRGNQSTVAFATGTLAAPIFLTQATGAVLSQGAVAANPAAFMTAMTILTQNWATFMTLFDPDGGSGCAQKLEFAVWTNSQNKRWAYIAWDTDITPTESNNATTSFGHIVKVAAYDGIAPIYQPLNATTPAADIAAFVCGMAASIDFTALNGRITFAFRGQDGLIAGVTDATTANNLTANGYNFYGAYATANQQFVEFQTGLVSGQFQWLDSYVDQIWLNNALQLALMELLQNINSVPYNNQGYGLIRAACLDPINAGLNAGVIRSGITLSSLQRAQIRNATGTDTSWQVLQQQGWYLQVVDASPQVRQARTSPPCNFYYTDGQSVQQIVLNSTLVQ</sequence>
<feature type="compositionally biased region" description="Polar residues" evidence="1">
    <location>
        <begin position="1"/>
        <end position="15"/>
    </location>
</feature>
<reference evidence="2 3" key="1">
    <citation type="journal article" date="2012" name="BMC Genomics">
        <title>Genomic basis of broad host range and environmental adaptability of Rhizobium tropici CIAT 899 and Rhizobium sp. PRF 81 which are used in inoculants for common bean (Phaseolus vulgaris L.).</title>
        <authorList>
            <person name="Ormeno-Orrillo E."/>
            <person name="Menna P."/>
            <person name="Almeida L.G."/>
            <person name="Ollero F.J."/>
            <person name="Nicolas M.F."/>
            <person name="Pains Rodrigues E."/>
            <person name="Shigueyoshi Nakatani A."/>
            <person name="Silva Batista J.S."/>
            <person name="Oliveira Chueire L.M."/>
            <person name="Souza R.C."/>
            <person name="Ribeiro Vasconcelos A.T."/>
            <person name="Megias M."/>
            <person name="Hungria M."/>
            <person name="Martinez-Romero E."/>
        </authorList>
    </citation>
    <scope>NUCLEOTIDE SEQUENCE [LARGE SCALE GENOMIC DNA]</scope>
    <source>
        <strain evidence="2 3">PRF 81</strain>
    </source>
</reference>
<feature type="region of interest" description="Disordered" evidence="1">
    <location>
        <begin position="1"/>
        <end position="23"/>
    </location>
</feature>
<dbReference type="AlphaFoldDB" id="N6U0A9"/>
<name>N6U0A9_9HYPH</name>
<dbReference type="EMBL" id="AQHN01000072">
    <property type="protein sequence ID" value="ENN86074.1"/>
    <property type="molecule type" value="Genomic_DNA"/>
</dbReference>
<keyword evidence="3" id="KW-1185">Reference proteome</keyword>
<dbReference type="Proteomes" id="UP000012429">
    <property type="component" value="Unassembled WGS sequence"/>
</dbReference>
<protein>
    <recommendedName>
        <fullName evidence="4">DUF3383 domain-containing protein</fullName>
    </recommendedName>
</protein>
<proteinExistence type="predicted"/>
<evidence type="ECO:0000256" key="1">
    <source>
        <dbReference type="SAM" id="MobiDB-lite"/>
    </source>
</evidence>
<evidence type="ECO:0000313" key="2">
    <source>
        <dbReference type="EMBL" id="ENN86074.1"/>
    </source>
</evidence>
<evidence type="ECO:0000313" key="3">
    <source>
        <dbReference type="Proteomes" id="UP000012429"/>
    </source>
</evidence>
<dbReference type="STRING" id="363754.RHSP_32055"/>
<dbReference type="Pfam" id="PF11863">
    <property type="entry name" value="DUF3383"/>
    <property type="match status" value="2"/>
</dbReference>